<feature type="compositionally biased region" description="Basic and acidic residues" evidence="2">
    <location>
        <begin position="317"/>
        <end position="332"/>
    </location>
</feature>
<comment type="caution">
    <text evidence="5">The sequence shown here is derived from an EMBL/GenBank/DDBJ whole genome shotgun (WGS) entry which is preliminary data.</text>
</comment>
<dbReference type="Proteomes" id="UP000217199">
    <property type="component" value="Unassembled WGS sequence"/>
</dbReference>
<feature type="compositionally biased region" description="Polar residues" evidence="2">
    <location>
        <begin position="462"/>
        <end position="479"/>
    </location>
</feature>
<dbReference type="AlphaFoldDB" id="A0A286UCA3"/>
<dbReference type="SMART" id="SM00326">
    <property type="entry name" value="SH3"/>
    <property type="match status" value="1"/>
</dbReference>
<protein>
    <recommendedName>
        <fullName evidence="4">SH3 domain-containing protein</fullName>
    </recommendedName>
</protein>
<keyword evidence="1" id="KW-0728">SH3 domain</keyword>
<evidence type="ECO:0000256" key="1">
    <source>
        <dbReference type="ARBA" id="ARBA00022443"/>
    </source>
</evidence>
<sequence length="563" mass="57011">MAHSAQRMHKRVAGLLDDVVDGATQLVGDTVSVVTQAAGDLFSPNRETQASSSSTSTTPVVSSSPSQTTLEASSATSPSSSSTNDNNNSSATSSRPNSPESTAGSISSVDGEPANSSGNGALSSTILGVPSSGTDSGSNSGSNSGSSLGSVSSPGQTPQAGTPTTHGITTINGNPATTSSSGSASALAVLNVAGASSSGASAEISVSSTQILGPGIAAGTNYTPSSSLTSSANNESGSGSGSNGSANSQAASQGLPVGAIAAIAIVASITLAAIIILVIRRWCQKRRSRRLENWTTGMGGSFGLFGAISDIQIEKQNEKHDGGASRNGDRNGTRSARSSFGTTFDRGLRPFTPDPFSPDSITIPHSQSGDLNESQDRLAVPNQMSLISVHPWSPSERWAFPKPPTVTSSAQASAEDGSTSLGHASTTSLPSLPQSDTVSYPNVIPGPVPSQDEQIRGARRLSSATINSESAATSHTGATDTSIGNVATIKRPFVPTLSDELFVARGDIIRVIQTFDDGWVYVAKLNVSNGDPGLGLIPVDCLTEAGEPLPAFLSMPTRSMNAF</sequence>
<feature type="compositionally biased region" description="Polar residues" evidence="2">
    <location>
        <begin position="166"/>
        <end position="175"/>
    </location>
</feature>
<dbReference type="InParanoid" id="A0A286UCA3"/>
<keyword evidence="3" id="KW-0812">Transmembrane</keyword>
<dbReference type="SUPFAM" id="SSF50044">
    <property type="entry name" value="SH3-domain"/>
    <property type="match status" value="1"/>
</dbReference>
<organism evidence="5 6">
    <name type="scientific">Pyrrhoderma noxium</name>
    <dbReference type="NCBI Taxonomy" id="2282107"/>
    <lineage>
        <taxon>Eukaryota</taxon>
        <taxon>Fungi</taxon>
        <taxon>Dikarya</taxon>
        <taxon>Basidiomycota</taxon>
        <taxon>Agaricomycotina</taxon>
        <taxon>Agaricomycetes</taxon>
        <taxon>Hymenochaetales</taxon>
        <taxon>Hymenochaetaceae</taxon>
        <taxon>Pyrrhoderma</taxon>
    </lineage>
</organism>
<feature type="region of interest" description="Disordered" evidence="2">
    <location>
        <begin position="317"/>
        <end position="374"/>
    </location>
</feature>
<evidence type="ECO:0000256" key="2">
    <source>
        <dbReference type="SAM" id="MobiDB-lite"/>
    </source>
</evidence>
<accession>A0A286UCA3</accession>
<dbReference type="InterPro" id="IPR001452">
    <property type="entry name" value="SH3_domain"/>
</dbReference>
<feature type="domain" description="SH3" evidence="4">
    <location>
        <begin position="485"/>
        <end position="546"/>
    </location>
</feature>
<proteinExistence type="predicted"/>
<evidence type="ECO:0000256" key="3">
    <source>
        <dbReference type="SAM" id="Phobius"/>
    </source>
</evidence>
<feature type="compositionally biased region" description="Polar residues" evidence="2">
    <location>
        <begin position="359"/>
        <end position="372"/>
    </location>
</feature>
<dbReference type="EMBL" id="NBII01000007">
    <property type="protein sequence ID" value="PAV17155.1"/>
    <property type="molecule type" value="Genomic_DNA"/>
</dbReference>
<keyword evidence="6" id="KW-1185">Reference proteome</keyword>
<feature type="transmembrane region" description="Helical" evidence="3">
    <location>
        <begin position="255"/>
        <end position="279"/>
    </location>
</feature>
<keyword evidence="3" id="KW-0472">Membrane</keyword>
<feature type="compositionally biased region" description="Polar residues" evidence="2">
    <location>
        <begin position="333"/>
        <end position="342"/>
    </location>
</feature>
<name>A0A286UCA3_9AGAM</name>
<evidence type="ECO:0000313" key="6">
    <source>
        <dbReference type="Proteomes" id="UP000217199"/>
    </source>
</evidence>
<feature type="compositionally biased region" description="Low complexity" evidence="2">
    <location>
        <begin position="48"/>
        <end position="94"/>
    </location>
</feature>
<feature type="region of interest" description="Disordered" evidence="2">
    <location>
        <begin position="42"/>
        <end position="182"/>
    </location>
</feature>
<feature type="region of interest" description="Disordered" evidence="2">
    <location>
        <begin position="224"/>
        <end position="251"/>
    </location>
</feature>
<evidence type="ECO:0000313" key="5">
    <source>
        <dbReference type="EMBL" id="PAV17155.1"/>
    </source>
</evidence>
<evidence type="ECO:0000259" key="4">
    <source>
        <dbReference type="SMART" id="SM00326"/>
    </source>
</evidence>
<dbReference type="Gene3D" id="2.30.30.40">
    <property type="entry name" value="SH3 Domains"/>
    <property type="match status" value="1"/>
</dbReference>
<feature type="compositionally biased region" description="Polar residues" evidence="2">
    <location>
        <begin position="405"/>
        <end position="440"/>
    </location>
</feature>
<dbReference type="InterPro" id="IPR036028">
    <property type="entry name" value="SH3-like_dom_sf"/>
</dbReference>
<dbReference type="STRING" id="2282107.A0A286UCA3"/>
<gene>
    <name evidence="5" type="ORF">PNOK_0721900</name>
</gene>
<reference evidence="5 6" key="1">
    <citation type="journal article" date="2017" name="Mol. Ecol.">
        <title>Comparative and population genomic landscape of Phellinus noxius: A hypervariable fungus causing root rot in trees.</title>
        <authorList>
            <person name="Chung C.L."/>
            <person name="Lee T.J."/>
            <person name="Akiba M."/>
            <person name="Lee H.H."/>
            <person name="Kuo T.H."/>
            <person name="Liu D."/>
            <person name="Ke H.M."/>
            <person name="Yokoi T."/>
            <person name="Roa M.B."/>
            <person name="Lu M.J."/>
            <person name="Chang Y.Y."/>
            <person name="Ann P.J."/>
            <person name="Tsai J.N."/>
            <person name="Chen C.Y."/>
            <person name="Tzean S.S."/>
            <person name="Ota Y."/>
            <person name="Hattori T."/>
            <person name="Sahashi N."/>
            <person name="Liou R.F."/>
            <person name="Kikuchi T."/>
            <person name="Tsai I.J."/>
        </authorList>
    </citation>
    <scope>NUCLEOTIDE SEQUENCE [LARGE SCALE GENOMIC DNA]</scope>
    <source>
        <strain evidence="5 6">FFPRI411160</strain>
    </source>
</reference>
<feature type="compositionally biased region" description="Low complexity" evidence="2">
    <location>
        <begin position="131"/>
        <end position="165"/>
    </location>
</feature>
<feature type="region of interest" description="Disordered" evidence="2">
    <location>
        <begin position="394"/>
        <end position="479"/>
    </location>
</feature>
<feature type="compositionally biased region" description="Polar residues" evidence="2">
    <location>
        <begin position="95"/>
        <end position="126"/>
    </location>
</feature>
<dbReference type="OrthoDB" id="5340910at2759"/>
<keyword evidence="3" id="KW-1133">Transmembrane helix</keyword>